<protein>
    <recommendedName>
        <fullName evidence="1">TLDc domain-containing protein</fullName>
    </recommendedName>
</protein>
<organism evidence="2 3">
    <name type="scientific">Prymnesium parvum</name>
    <name type="common">Toxic golden alga</name>
    <dbReference type="NCBI Taxonomy" id="97485"/>
    <lineage>
        <taxon>Eukaryota</taxon>
        <taxon>Haptista</taxon>
        <taxon>Haptophyta</taxon>
        <taxon>Prymnesiophyceae</taxon>
        <taxon>Prymnesiales</taxon>
        <taxon>Prymnesiaceae</taxon>
        <taxon>Prymnesium</taxon>
    </lineage>
</organism>
<reference evidence="2 3" key="1">
    <citation type="journal article" date="2024" name="Science">
        <title>Giant polyketide synthase enzymes in the biosynthesis of giant marine polyether toxins.</title>
        <authorList>
            <person name="Fallon T.R."/>
            <person name="Shende V.V."/>
            <person name="Wierzbicki I.H."/>
            <person name="Pendleton A.L."/>
            <person name="Watervoot N.F."/>
            <person name="Auber R.P."/>
            <person name="Gonzalez D.J."/>
            <person name="Wisecaver J.H."/>
            <person name="Moore B.S."/>
        </authorList>
    </citation>
    <scope>NUCLEOTIDE SEQUENCE [LARGE SCALE GENOMIC DNA]</scope>
    <source>
        <strain evidence="2 3">12B1</strain>
    </source>
</reference>
<comment type="caution">
    <text evidence="2">The sequence shown here is derived from an EMBL/GenBank/DDBJ whole genome shotgun (WGS) entry which is preliminary data.</text>
</comment>
<dbReference type="Proteomes" id="UP001515480">
    <property type="component" value="Unassembled WGS sequence"/>
</dbReference>
<dbReference type="SMART" id="SM00584">
    <property type="entry name" value="TLDc"/>
    <property type="match status" value="1"/>
</dbReference>
<dbReference type="InterPro" id="IPR006571">
    <property type="entry name" value="TLDc_dom"/>
</dbReference>
<evidence type="ECO:0000259" key="1">
    <source>
        <dbReference type="PROSITE" id="PS51886"/>
    </source>
</evidence>
<dbReference type="Pfam" id="PF07534">
    <property type="entry name" value="TLD"/>
    <property type="match status" value="1"/>
</dbReference>
<dbReference type="PANTHER" id="PTHR23354">
    <property type="entry name" value="NUCLEOLAR PROTEIN 7/ESTROGEN RECEPTOR COACTIVATOR-RELATED"/>
    <property type="match status" value="1"/>
</dbReference>
<dbReference type="AlphaFoldDB" id="A0AB34IKW0"/>
<evidence type="ECO:0000313" key="3">
    <source>
        <dbReference type="Proteomes" id="UP001515480"/>
    </source>
</evidence>
<name>A0AB34IKW0_PRYPA</name>
<gene>
    <name evidence="2" type="ORF">AB1Y20_011109</name>
</gene>
<proteinExistence type="predicted"/>
<evidence type="ECO:0000313" key="2">
    <source>
        <dbReference type="EMBL" id="KAL1503041.1"/>
    </source>
</evidence>
<accession>A0AB34IKW0</accession>
<feature type="domain" description="TLDc" evidence="1">
    <location>
        <begin position="225"/>
        <end position="407"/>
    </location>
</feature>
<dbReference type="PROSITE" id="PS51886">
    <property type="entry name" value="TLDC"/>
    <property type="match status" value="1"/>
</dbReference>
<sequence length="480" mass="51889">MGVGPSQEEEVLADEGLFEEEELLALRACFRLLASVPESALPSSSFDGFPAVLPWPQLLNAMADAQFGLDKLTKWRGFVAVVARCCKTSRSERIRAFAQLYSTAGGETLDAMSVRELLVHSLTCARLGDAPTAEGATPLKWAAADALLGAECLTIDAWLTWANEQLPALGLVQAAFMLQFLCAIGRAAAAGRAAALQAARTDVVVCHAMRAVQEPLLHAASDAEHLLQPAAAWLLGLSIGPAVEAREWRCIYSSATHGLSMNRFVHHVANYGGPTLLLASTDEGEVFGAYVDTPLKPSDSFFGGRDCFLFHLAPTFHVFRTTNVSSNFCLFSPHTTGQLRGGHYMSEGADLLGFGGQKQRLRLGFEEDLNLLRWHNSCTSFEAHPNPEGRLKEGVRKVELLELYGCGGAEADMVQRELRERRAKDAAKAGKVDRAAMFGLGKGVLGDEGAQDKFILETAGVHTFYSSQLEPLPQEPPSTE</sequence>
<dbReference type="EMBL" id="JBGBPQ010000022">
    <property type="protein sequence ID" value="KAL1503041.1"/>
    <property type="molecule type" value="Genomic_DNA"/>
</dbReference>
<dbReference type="PANTHER" id="PTHR23354:SF108">
    <property type="entry name" value="RE10231P"/>
    <property type="match status" value="1"/>
</dbReference>
<keyword evidence="3" id="KW-1185">Reference proteome</keyword>